<dbReference type="CDD" id="cd07346">
    <property type="entry name" value="ABC_6TM_exporters"/>
    <property type="match status" value="1"/>
</dbReference>
<dbReference type="InterPro" id="IPR011527">
    <property type="entry name" value="ABC1_TM_dom"/>
</dbReference>
<dbReference type="RefSeq" id="WP_146840622.1">
    <property type="nucleotide sequence ID" value="NZ_BJVQ01000093.1"/>
</dbReference>
<accession>A0A511FL92</accession>
<keyword evidence="11" id="KW-1185">Reference proteome</keyword>
<evidence type="ECO:0000256" key="5">
    <source>
        <dbReference type="SAM" id="MobiDB-lite"/>
    </source>
</evidence>
<evidence type="ECO:0000256" key="3">
    <source>
        <dbReference type="ARBA" id="ARBA00022989"/>
    </source>
</evidence>
<evidence type="ECO:0000313" key="11">
    <source>
        <dbReference type="Proteomes" id="UP000321723"/>
    </source>
</evidence>
<dbReference type="EMBL" id="JACHDN010000001">
    <property type="protein sequence ID" value="MBB5473793.1"/>
    <property type="molecule type" value="Genomic_DNA"/>
</dbReference>
<feature type="transmembrane region" description="Helical" evidence="6">
    <location>
        <begin position="257"/>
        <end position="275"/>
    </location>
</feature>
<dbReference type="InterPro" id="IPR039421">
    <property type="entry name" value="Type_1_exporter"/>
</dbReference>
<feature type="region of interest" description="Disordered" evidence="5">
    <location>
        <begin position="388"/>
        <end position="412"/>
    </location>
</feature>
<dbReference type="PANTHER" id="PTHR43394:SF1">
    <property type="entry name" value="ATP-BINDING CASSETTE SUB-FAMILY B MEMBER 10, MITOCHONDRIAL"/>
    <property type="match status" value="1"/>
</dbReference>
<evidence type="ECO:0000256" key="4">
    <source>
        <dbReference type="ARBA" id="ARBA00023136"/>
    </source>
</evidence>
<name>A0A511FL92_9CELL</name>
<evidence type="ECO:0000256" key="2">
    <source>
        <dbReference type="ARBA" id="ARBA00022692"/>
    </source>
</evidence>
<dbReference type="InterPro" id="IPR017871">
    <property type="entry name" value="ABC_transporter-like_CS"/>
</dbReference>
<organism evidence="9 11">
    <name type="scientific">Cellulomonas hominis</name>
    <dbReference type="NCBI Taxonomy" id="156981"/>
    <lineage>
        <taxon>Bacteria</taxon>
        <taxon>Bacillati</taxon>
        <taxon>Actinomycetota</taxon>
        <taxon>Actinomycetes</taxon>
        <taxon>Micrococcales</taxon>
        <taxon>Cellulomonadaceae</taxon>
        <taxon>Cellulomonas</taxon>
    </lineage>
</organism>
<dbReference type="Proteomes" id="UP000564629">
    <property type="component" value="Unassembled WGS sequence"/>
</dbReference>
<dbReference type="AlphaFoldDB" id="A0A511FL92"/>
<dbReference type="InterPro" id="IPR036640">
    <property type="entry name" value="ABC1_TM_sf"/>
</dbReference>
<evidence type="ECO:0000256" key="6">
    <source>
        <dbReference type="SAM" id="Phobius"/>
    </source>
</evidence>
<evidence type="ECO:0000313" key="10">
    <source>
        <dbReference type="EMBL" id="MBB5473793.1"/>
    </source>
</evidence>
<feature type="compositionally biased region" description="Low complexity" evidence="5">
    <location>
        <begin position="401"/>
        <end position="410"/>
    </location>
</feature>
<keyword evidence="2 6" id="KW-0812">Transmembrane</keyword>
<feature type="transmembrane region" description="Helical" evidence="6">
    <location>
        <begin position="29"/>
        <end position="49"/>
    </location>
</feature>
<feature type="transmembrane region" description="Helical" evidence="6">
    <location>
        <begin position="69"/>
        <end position="90"/>
    </location>
</feature>
<dbReference type="GO" id="GO:0005524">
    <property type="term" value="F:ATP binding"/>
    <property type="evidence" value="ECO:0007669"/>
    <property type="project" value="InterPro"/>
</dbReference>
<feature type="transmembrane region" description="Helical" evidence="6">
    <location>
        <begin position="171"/>
        <end position="191"/>
    </location>
</feature>
<dbReference type="GO" id="GO:0005886">
    <property type="term" value="C:plasma membrane"/>
    <property type="evidence" value="ECO:0007669"/>
    <property type="project" value="UniProtKB-SubCell"/>
</dbReference>
<reference evidence="9 11" key="1">
    <citation type="submission" date="2019-07" db="EMBL/GenBank/DDBJ databases">
        <title>Whole genome shotgun sequence of Cellulomonas hominis NBRC 16055.</title>
        <authorList>
            <person name="Hosoyama A."/>
            <person name="Uohara A."/>
            <person name="Ohji S."/>
            <person name="Ichikawa N."/>
        </authorList>
    </citation>
    <scope>NUCLEOTIDE SEQUENCE [LARGE SCALE GENOMIC DNA]</scope>
    <source>
        <strain evidence="9 11">NBRC 16055</strain>
    </source>
</reference>
<dbReference type="Pfam" id="PF00005">
    <property type="entry name" value="ABC_tran"/>
    <property type="match status" value="1"/>
</dbReference>
<feature type="domain" description="ABC transmembrane type-1" evidence="8">
    <location>
        <begin position="33"/>
        <end position="314"/>
    </location>
</feature>
<dbReference type="InterPro" id="IPR003439">
    <property type="entry name" value="ABC_transporter-like_ATP-bd"/>
</dbReference>
<dbReference type="Gene3D" id="1.20.1560.10">
    <property type="entry name" value="ABC transporter type 1, transmembrane domain"/>
    <property type="match status" value="1"/>
</dbReference>
<dbReference type="EMBL" id="BJVQ01000093">
    <property type="protein sequence ID" value="GEL48638.1"/>
    <property type="molecule type" value="Genomic_DNA"/>
</dbReference>
<proteinExistence type="predicted"/>
<gene>
    <name evidence="9" type="ORF">CHO01_37540</name>
    <name evidence="10" type="ORF">HNR08_002529</name>
</gene>
<feature type="compositionally biased region" description="Basic and acidic residues" evidence="5">
    <location>
        <begin position="595"/>
        <end position="621"/>
    </location>
</feature>
<dbReference type="PROSITE" id="PS00211">
    <property type="entry name" value="ABC_TRANSPORTER_1"/>
    <property type="match status" value="1"/>
</dbReference>
<feature type="domain" description="ABC transporter" evidence="7">
    <location>
        <begin position="323"/>
        <end position="591"/>
    </location>
</feature>
<evidence type="ECO:0000259" key="7">
    <source>
        <dbReference type="PROSITE" id="PS50893"/>
    </source>
</evidence>
<dbReference type="Gene3D" id="3.40.50.300">
    <property type="entry name" value="P-loop containing nucleotide triphosphate hydrolases"/>
    <property type="match status" value="1"/>
</dbReference>
<dbReference type="InterPro" id="IPR027417">
    <property type="entry name" value="P-loop_NTPase"/>
</dbReference>
<comment type="subcellular location">
    <subcellularLocation>
        <location evidence="1">Cell membrane</location>
        <topology evidence="1">Multi-pass membrane protein</topology>
    </subcellularLocation>
</comment>
<dbReference type="PROSITE" id="PS50929">
    <property type="entry name" value="ABC_TM1F"/>
    <property type="match status" value="1"/>
</dbReference>
<reference evidence="10 12" key="2">
    <citation type="submission" date="2020-08" db="EMBL/GenBank/DDBJ databases">
        <title>Sequencing the genomes of 1000 actinobacteria strains.</title>
        <authorList>
            <person name="Klenk H.-P."/>
        </authorList>
    </citation>
    <scope>NUCLEOTIDE SEQUENCE [LARGE SCALE GENOMIC DNA]</scope>
    <source>
        <strain evidence="10 12">DSM 9581</strain>
    </source>
</reference>
<keyword evidence="3 6" id="KW-1133">Transmembrane helix</keyword>
<feature type="transmembrane region" description="Helical" evidence="6">
    <location>
        <begin position="146"/>
        <end position="165"/>
    </location>
</feature>
<dbReference type="GO" id="GO:0015421">
    <property type="term" value="F:ABC-type oligopeptide transporter activity"/>
    <property type="evidence" value="ECO:0007669"/>
    <property type="project" value="TreeGrafter"/>
</dbReference>
<keyword evidence="4 6" id="KW-0472">Membrane</keyword>
<feature type="region of interest" description="Disordered" evidence="5">
    <location>
        <begin position="590"/>
        <end position="621"/>
    </location>
</feature>
<dbReference type="OrthoDB" id="4966664at2"/>
<evidence type="ECO:0000256" key="1">
    <source>
        <dbReference type="ARBA" id="ARBA00004651"/>
    </source>
</evidence>
<dbReference type="SUPFAM" id="SSF90123">
    <property type="entry name" value="ABC transporter transmembrane region"/>
    <property type="match status" value="1"/>
</dbReference>
<dbReference type="SUPFAM" id="SSF52540">
    <property type="entry name" value="P-loop containing nucleoside triphosphate hydrolases"/>
    <property type="match status" value="1"/>
</dbReference>
<protein>
    <submittedName>
        <fullName evidence="9">ABC transporter</fullName>
    </submittedName>
    <submittedName>
        <fullName evidence="10">ABC-type multidrug transport system fused ATPase/permease subunit</fullName>
    </submittedName>
</protein>
<dbReference type="PANTHER" id="PTHR43394">
    <property type="entry name" value="ATP-DEPENDENT PERMEASE MDL1, MITOCHONDRIAL"/>
    <property type="match status" value="1"/>
</dbReference>
<dbReference type="Proteomes" id="UP000321723">
    <property type="component" value="Unassembled WGS sequence"/>
</dbReference>
<dbReference type="PROSITE" id="PS50893">
    <property type="entry name" value="ABC_TRANSPORTER_2"/>
    <property type="match status" value="1"/>
</dbReference>
<comment type="caution">
    <text evidence="9">The sequence shown here is derived from an EMBL/GenBank/DDBJ whole genome shotgun (WGS) entry which is preliminary data.</text>
</comment>
<sequence length="621" mass="64818">MRPLPLPDPGRPPLTGPARLLLWQGRRQAGVLAGATAVAVVGNVAAALLPWQLGRIVDGGLEHGLGRELWLGCLLLAGLGLVQVGANVWGHRLEVENWLRAAFASSQQVGHHVTRTGDAITDELPTGEVVATVATDALRMGEVYAILPRLVGGVAAYLTLGALLLRTSVPLGLLVLLGLPVVVAVLSLLVPPLQRRQAAQREATGRLTTLGADTVSGLRILRGIGGEDVFTDRYRAQSQEVRAAGVRVSQTQSLLDALQTLLPGLFLAVVVWAGARLALAGDITPGQLVSFYGFAAFLTQPLWTASEAIRVVTRAVVGARKIIRVLSVPVAGSDDPAQPATPPGPGEALVDEASGVVVRPGRITALVSADPDESARIALRLGRLGPARREADEGGADEDAAAPTGGPADEPLSRVRWGRTLLHELALNEVRGRVVVAESTPHLFTGTLADELDVRGGADREALLAAMAVADAGDVLDSVPGGLDGAVEEKGRSLSGGQRQRVALARALLTGAEVLVLVEPTSAVDAHTEARIARRLADARRGATTVVVTASPLVLDVVDEVALVAGGRVVATGRHRDLVAARDATGAAYRSVVSRADDPHDPSPHDRPHDRPEVSREAARR</sequence>
<dbReference type="GO" id="GO:0016887">
    <property type="term" value="F:ATP hydrolysis activity"/>
    <property type="evidence" value="ECO:0007669"/>
    <property type="project" value="InterPro"/>
</dbReference>
<evidence type="ECO:0000313" key="12">
    <source>
        <dbReference type="Proteomes" id="UP000564629"/>
    </source>
</evidence>
<evidence type="ECO:0000313" key="9">
    <source>
        <dbReference type="EMBL" id="GEL48638.1"/>
    </source>
</evidence>
<dbReference type="Pfam" id="PF00664">
    <property type="entry name" value="ABC_membrane"/>
    <property type="match status" value="1"/>
</dbReference>
<evidence type="ECO:0000259" key="8">
    <source>
        <dbReference type="PROSITE" id="PS50929"/>
    </source>
</evidence>